<comment type="similarity">
    <text evidence="4">Belongs to the GST superfamily.</text>
</comment>
<accession>A0A7V7KZD9</accession>
<organism evidence="7 8">
    <name type="scientific">Halopseudomonas laoshanensis</name>
    <dbReference type="NCBI Taxonomy" id="2268758"/>
    <lineage>
        <taxon>Bacteria</taxon>
        <taxon>Pseudomonadati</taxon>
        <taxon>Pseudomonadota</taxon>
        <taxon>Gammaproteobacteria</taxon>
        <taxon>Pseudomonadales</taxon>
        <taxon>Pseudomonadaceae</taxon>
        <taxon>Halopseudomonas</taxon>
    </lineage>
</organism>
<comment type="catalytic activity">
    <reaction evidence="3">
        <text>RX + glutathione = an S-substituted glutathione + a halide anion + H(+)</text>
        <dbReference type="Rhea" id="RHEA:16437"/>
        <dbReference type="ChEBI" id="CHEBI:15378"/>
        <dbReference type="ChEBI" id="CHEBI:16042"/>
        <dbReference type="ChEBI" id="CHEBI:17792"/>
        <dbReference type="ChEBI" id="CHEBI:57925"/>
        <dbReference type="ChEBI" id="CHEBI:90779"/>
        <dbReference type="EC" id="2.5.1.18"/>
    </reaction>
</comment>
<comment type="caution">
    <text evidence="7">The sequence shown here is derived from an EMBL/GenBank/DDBJ whole genome shotgun (WGS) entry which is preliminary data.</text>
</comment>
<protein>
    <recommendedName>
        <fullName evidence="1">glutathione transferase</fullName>
        <ecNumber evidence="1">2.5.1.18</ecNumber>
    </recommendedName>
</protein>
<keyword evidence="2 7" id="KW-0808">Transferase</keyword>
<evidence type="ECO:0000259" key="6">
    <source>
        <dbReference type="PROSITE" id="PS50405"/>
    </source>
</evidence>
<evidence type="ECO:0000256" key="3">
    <source>
        <dbReference type="ARBA" id="ARBA00047960"/>
    </source>
</evidence>
<evidence type="ECO:0000259" key="5">
    <source>
        <dbReference type="PROSITE" id="PS50404"/>
    </source>
</evidence>
<evidence type="ECO:0000256" key="2">
    <source>
        <dbReference type="ARBA" id="ARBA00022679"/>
    </source>
</evidence>
<feature type="domain" description="GST N-terminal" evidence="5">
    <location>
        <begin position="1"/>
        <end position="81"/>
    </location>
</feature>
<sequence>MVTLHHLNQSRSKRIIWMLEELGIEYQLVTYQRDPVTRRAPEALRAINPLGRSPVIEDDGLVICESGAIIDYLVSRYGADTLAPPAQTPAHARYVQWLHFAEGTAAFPLIALYLLSADNSQKCFLGGFAREQMTDVLTLANNELADKTYLLGDQFTGADVLNSFVFEKISETRGLSEYPHLESYMQRILARPAAQKADALEREHDQDLS</sequence>
<dbReference type="Proteomes" id="UP000463138">
    <property type="component" value="Unassembled WGS sequence"/>
</dbReference>
<dbReference type="InterPro" id="IPR040079">
    <property type="entry name" value="Glutathione_S-Trfase"/>
</dbReference>
<keyword evidence="8" id="KW-1185">Reference proteome</keyword>
<dbReference type="SFLD" id="SFLDG01150">
    <property type="entry name" value="Main.1:_Beta-like"/>
    <property type="match status" value="1"/>
</dbReference>
<dbReference type="EC" id="2.5.1.18" evidence="1"/>
<dbReference type="OrthoDB" id="9810080at2"/>
<dbReference type="Pfam" id="PF02798">
    <property type="entry name" value="GST_N"/>
    <property type="match status" value="1"/>
</dbReference>
<dbReference type="SFLD" id="SFLDS00019">
    <property type="entry name" value="Glutathione_Transferase_(cytos"/>
    <property type="match status" value="1"/>
</dbReference>
<proteinExistence type="inferred from homology"/>
<evidence type="ECO:0000256" key="4">
    <source>
        <dbReference type="RuleBase" id="RU003494"/>
    </source>
</evidence>
<dbReference type="SUPFAM" id="SSF52833">
    <property type="entry name" value="Thioredoxin-like"/>
    <property type="match status" value="1"/>
</dbReference>
<evidence type="ECO:0000313" key="8">
    <source>
        <dbReference type="Proteomes" id="UP000463138"/>
    </source>
</evidence>
<dbReference type="Gene3D" id="1.20.1050.10">
    <property type="match status" value="1"/>
</dbReference>
<dbReference type="PROSITE" id="PS50404">
    <property type="entry name" value="GST_NTER"/>
    <property type="match status" value="1"/>
</dbReference>
<dbReference type="SUPFAM" id="SSF47616">
    <property type="entry name" value="GST C-terminal domain-like"/>
    <property type="match status" value="1"/>
</dbReference>
<dbReference type="GO" id="GO:0004601">
    <property type="term" value="F:peroxidase activity"/>
    <property type="evidence" value="ECO:0007669"/>
    <property type="project" value="UniProtKB-ARBA"/>
</dbReference>
<dbReference type="InterPro" id="IPR036249">
    <property type="entry name" value="Thioredoxin-like_sf"/>
</dbReference>
<dbReference type="InterPro" id="IPR004045">
    <property type="entry name" value="Glutathione_S-Trfase_N"/>
</dbReference>
<reference evidence="7 8" key="1">
    <citation type="submission" date="2018-07" db="EMBL/GenBank/DDBJ databases">
        <title>Pseudomonas laoshanensis sp. nov., isolated from soil.</title>
        <authorList>
            <person name="Sun J."/>
            <person name="Yu L."/>
            <person name="Wang M."/>
            <person name="Zhang C."/>
        </authorList>
    </citation>
    <scope>NUCLEOTIDE SEQUENCE [LARGE SCALE GENOMIC DNA]</scope>
    <source>
        <strain evidence="7 8">Y22</strain>
    </source>
</reference>
<name>A0A7V7KZD9_9GAMM</name>
<dbReference type="InterPro" id="IPR004046">
    <property type="entry name" value="GST_C"/>
</dbReference>
<evidence type="ECO:0000313" key="7">
    <source>
        <dbReference type="EMBL" id="KAA0697016.1"/>
    </source>
</evidence>
<dbReference type="PANTHER" id="PTHR44051:SF9">
    <property type="entry name" value="GLUTATHIONE S-TRANSFERASE 1"/>
    <property type="match status" value="1"/>
</dbReference>
<dbReference type="InterPro" id="IPR036282">
    <property type="entry name" value="Glutathione-S-Trfase_C_sf"/>
</dbReference>
<dbReference type="AlphaFoldDB" id="A0A7V7KZD9"/>
<dbReference type="SFLD" id="SFLDG00358">
    <property type="entry name" value="Main_(cytGST)"/>
    <property type="match status" value="1"/>
</dbReference>
<evidence type="ECO:0000256" key="1">
    <source>
        <dbReference type="ARBA" id="ARBA00012452"/>
    </source>
</evidence>
<dbReference type="Gene3D" id="3.40.30.10">
    <property type="entry name" value="Glutaredoxin"/>
    <property type="match status" value="1"/>
</dbReference>
<dbReference type="InterPro" id="IPR010987">
    <property type="entry name" value="Glutathione-S-Trfase_C-like"/>
</dbReference>
<dbReference type="EMBL" id="QOVF01000001">
    <property type="protein sequence ID" value="KAA0697016.1"/>
    <property type="molecule type" value="Genomic_DNA"/>
</dbReference>
<dbReference type="RefSeq" id="WP_149331312.1">
    <property type="nucleotide sequence ID" value="NZ_QOVF01000001.1"/>
</dbReference>
<feature type="domain" description="GST C-terminal" evidence="6">
    <location>
        <begin position="87"/>
        <end position="208"/>
    </location>
</feature>
<gene>
    <name evidence="7" type="ORF">DT594_03040</name>
</gene>
<dbReference type="GO" id="GO:0004364">
    <property type="term" value="F:glutathione transferase activity"/>
    <property type="evidence" value="ECO:0007669"/>
    <property type="project" value="UniProtKB-EC"/>
</dbReference>
<dbReference type="PROSITE" id="PS50405">
    <property type="entry name" value="GST_CTER"/>
    <property type="match status" value="1"/>
</dbReference>
<dbReference type="CDD" id="cd03046">
    <property type="entry name" value="GST_N_GTT1_like"/>
    <property type="match status" value="1"/>
</dbReference>
<dbReference type="FunFam" id="3.40.30.10:FF:000156">
    <property type="entry name" value="Glutathione S-transferase 1"/>
    <property type="match status" value="1"/>
</dbReference>
<dbReference type="GO" id="GO:0005737">
    <property type="term" value="C:cytoplasm"/>
    <property type="evidence" value="ECO:0007669"/>
    <property type="project" value="UniProtKB-ARBA"/>
</dbReference>
<dbReference type="PANTHER" id="PTHR44051">
    <property type="entry name" value="GLUTATHIONE S-TRANSFERASE-RELATED"/>
    <property type="match status" value="1"/>
</dbReference>
<dbReference type="Pfam" id="PF00043">
    <property type="entry name" value="GST_C"/>
    <property type="match status" value="1"/>
</dbReference>